<feature type="region of interest" description="Disordered" evidence="1">
    <location>
        <begin position="1279"/>
        <end position="1357"/>
    </location>
</feature>
<feature type="compositionally biased region" description="Gly residues" evidence="1">
    <location>
        <begin position="1640"/>
        <end position="1660"/>
    </location>
</feature>
<feature type="region of interest" description="Disordered" evidence="1">
    <location>
        <begin position="985"/>
        <end position="1045"/>
    </location>
</feature>
<evidence type="ECO:0000259" key="2">
    <source>
        <dbReference type="PROSITE" id="PS50042"/>
    </source>
</evidence>
<feature type="compositionally biased region" description="Acidic residues" evidence="1">
    <location>
        <begin position="531"/>
        <end position="549"/>
    </location>
</feature>
<dbReference type="InterPro" id="IPR018490">
    <property type="entry name" value="cNMP-bd_dom_sf"/>
</dbReference>
<dbReference type="CDD" id="cd00038">
    <property type="entry name" value="CAP_ED"/>
    <property type="match status" value="1"/>
</dbReference>
<feature type="compositionally biased region" description="Polar residues" evidence="1">
    <location>
        <begin position="1497"/>
        <end position="1511"/>
    </location>
</feature>
<feature type="compositionally biased region" description="Gly residues" evidence="1">
    <location>
        <begin position="996"/>
        <end position="1013"/>
    </location>
</feature>
<evidence type="ECO:0000256" key="1">
    <source>
        <dbReference type="SAM" id="MobiDB-lite"/>
    </source>
</evidence>
<accession>A0AAD3DNU1</accession>
<comment type="caution">
    <text evidence="3">The sequence shown here is derived from an EMBL/GenBank/DDBJ whole genome shotgun (WGS) entry which is preliminary data.</text>
</comment>
<dbReference type="InterPro" id="IPR014710">
    <property type="entry name" value="RmlC-like_jellyroll"/>
</dbReference>
<dbReference type="PROSITE" id="PS50042">
    <property type="entry name" value="CNMP_BINDING_3"/>
    <property type="match status" value="2"/>
</dbReference>
<feature type="domain" description="Cyclic nucleotide-binding" evidence="2">
    <location>
        <begin position="924"/>
        <end position="972"/>
    </location>
</feature>
<gene>
    <name evidence="3" type="ORF">Agub_g5332</name>
</gene>
<feature type="compositionally biased region" description="Gly residues" evidence="1">
    <location>
        <begin position="423"/>
        <end position="442"/>
    </location>
</feature>
<dbReference type="EMBL" id="BMAR01000007">
    <property type="protein sequence ID" value="GFR44162.1"/>
    <property type="molecule type" value="Genomic_DNA"/>
</dbReference>
<organism evidence="3 4">
    <name type="scientific">Astrephomene gubernaculifera</name>
    <dbReference type="NCBI Taxonomy" id="47775"/>
    <lineage>
        <taxon>Eukaryota</taxon>
        <taxon>Viridiplantae</taxon>
        <taxon>Chlorophyta</taxon>
        <taxon>core chlorophytes</taxon>
        <taxon>Chlorophyceae</taxon>
        <taxon>CS clade</taxon>
        <taxon>Chlamydomonadales</taxon>
        <taxon>Astrephomenaceae</taxon>
        <taxon>Astrephomene</taxon>
    </lineage>
</organism>
<dbReference type="SUPFAM" id="SSF51206">
    <property type="entry name" value="cAMP-binding domain-like"/>
    <property type="match status" value="3"/>
</dbReference>
<reference evidence="3 4" key="1">
    <citation type="journal article" date="2021" name="Sci. Rep.">
        <title>Genome sequencing of the multicellular alga Astrephomene provides insights into convergent evolution of germ-soma differentiation.</title>
        <authorList>
            <person name="Yamashita S."/>
            <person name="Yamamoto K."/>
            <person name="Matsuzaki R."/>
            <person name="Suzuki S."/>
            <person name="Yamaguchi H."/>
            <person name="Hirooka S."/>
            <person name="Minakuchi Y."/>
            <person name="Miyagishima S."/>
            <person name="Kawachi M."/>
            <person name="Toyoda A."/>
            <person name="Nozaki H."/>
        </authorList>
    </citation>
    <scope>NUCLEOTIDE SEQUENCE [LARGE SCALE GENOMIC DNA]</scope>
    <source>
        <strain evidence="3 4">NIES-4017</strain>
    </source>
</reference>
<feature type="domain" description="Cyclic nucleotide-binding" evidence="2">
    <location>
        <begin position="35"/>
        <end position="125"/>
    </location>
</feature>
<protein>
    <recommendedName>
        <fullName evidence="2">Cyclic nucleotide-binding domain-containing protein</fullName>
    </recommendedName>
</protein>
<feature type="region of interest" description="Disordered" evidence="1">
    <location>
        <begin position="1215"/>
        <end position="1259"/>
    </location>
</feature>
<feature type="region of interest" description="Disordered" evidence="1">
    <location>
        <begin position="633"/>
        <end position="703"/>
    </location>
</feature>
<feature type="region of interest" description="Disordered" evidence="1">
    <location>
        <begin position="1610"/>
        <end position="1682"/>
    </location>
</feature>
<sequence length="1682" mass="166796">MPNSNIAASLLAIKPVHRTADDVEQLVTCLSEQPFFSGVSLSHLQLLSSYLALHRAAPGNVVVQSGEVTDRLCLLLGGRCSVSRHSRREGFQPPAPQPLLPGQAVCEAALVVSGRTSDITVTVTGGGGDAREGGGEEGEGAVLAVLTRTAWSDMCARAPIQPECGEARLALLCCCARSLAATPPEQRSPEQAEDLAALLRHMPGLSHTPAHVLREMSGSARLAALPAGTVLFEEHSRGDCEFLVLSGAVEMHVRPKRKGGANRAALRSALKSAVAAARTRSALGGRSRGGAGGSGGGAGGAGGGGQKTIRQKIEEERRAREEIRKTLALQREGLRTPQPQPAKRRPSRAKEVGEEFKRWMLDFLNKKRAVAAEDGSGPSWESESDLRNLRGAYGGRSLQAGPPNAKTADAWRRAAYRALHPEGAGGSGGGARGHGWPWGEGGAPADMTMLDYERRKHEEAGGMRDVGNLLGGAAARRAYMQGINKHGGGYADDQPEEEEGAHVHWGTATEVGGGSSKAAANGGEQPHGVDGSDEEEDEEDEGIEEDEEEADPWVRLTYLDRRYRVVRKAIRYMTAVEKVMGIATSSSASNAGSALPAISQSQAAASASHGASPSSSSFPIGRVPSLARAQLDSDGLNADAGGDDGADDADADANDDGADGDAAGDDEDDDDPIQALLLASGGESPACDGSSGSDREGTGDGCTPAAGTAAAAVGPAAAASSASGAGGEATGGRGREQDTGSGIAATAATLETKARGVTSPSSAAPATASYSTATGIASPAAGTAAAAGSATAAGSTAATDTTVAAIGTTAACTTATAASGPVDEAAEVFEACEEHLEQLYGGATGLVEAGQVAGELMQPPPEGLLPVVGAERKPARQRRAYSGIAGPSGADVLVVALSALRRGHAAVRDDMISERLAALTALEPLRGLSDEHQAQVALGCKLLCLDANQLIVRQGQQVEAMYVVMEGEVRLLDDPDGLATASTVAAPPQLQPLSPPGGGSGGGSGGGASGGGSSSSPSVPSDPPSARLSSTGMAPTGAAAAAGGGGAGGGGMNGGGGGGGGGGGQLVPIKGRRTVGSLAPLTLLGPGGSFGESVLGFPEDIRKGSGASASTSQGRGSTGDGSELSFPGSAFLASAVAARACKLLVLPRSLLARFAYLRSAMPPFAAQRREAILGRRQQLKNSLMQGRPGNSQAVAVLRAAEFMPGHQLPVLLAPMPSGGSGSSAGSGAAGGAGGAGGAGAWHATRPPPMRMSDGFEPSGFKPPVLRRVFNGLSKPAPICPNGGGGGGGNGSSSPATAVLASLSNGPPTGAGSLVSPSGGSASAAATTSPFPSPSPSSPIAPLSPPPPPPPPPIQDRRRRQDLVAASTFAPNSPHQLNNALIRPRADDPMVISALASPRPIAPLTIRQGALPQFRTCASVDGSGAPGNVLLPIAVLASPTVAASAGACMPGAAGFPVRMRASASGAIGGDSGGCGGAGPAAGPQNHAAADGCGGGVSMSASSPTPQRYSTSGLPVAPGGGGSGQQAPGTATAVTTPRSTRHAPLPKLASPISVNSSANGTLNAAASAAVAMNGGSGGAPTVTLTAVPVVKPLLRPVRHGDSLLVHLDSNTPGRGSCDGGPPCSPHQHGNVRNGRSTTGTGVVPGGAGSGSTGSCGAAGGGMPSLTSPLILQPLRPMGQQSSRT</sequence>
<feature type="compositionally biased region" description="Gly residues" evidence="1">
    <location>
        <begin position="1218"/>
        <end position="1239"/>
    </location>
</feature>
<feature type="compositionally biased region" description="Low complexity" evidence="1">
    <location>
        <begin position="1309"/>
        <end position="1329"/>
    </location>
</feature>
<keyword evidence="4" id="KW-1185">Reference proteome</keyword>
<dbReference type="Gene3D" id="2.60.120.10">
    <property type="entry name" value="Jelly Rolls"/>
    <property type="match status" value="3"/>
</dbReference>
<feature type="region of interest" description="Disordered" evidence="1">
    <location>
        <begin position="720"/>
        <end position="741"/>
    </location>
</feature>
<dbReference type="PANTHER" id="PTHR23011">
    <property type="entry name" value="CYCLIC NUCLEOTIDE-BINDING DOMAIN CONTAINING PROTEIN"/>
    <property type="match status" value="1"/>
</dbReference>
<dbReference type="PANTHER" id="PTHR23011:SF28">
    <property type="entry name" value="CYCLIC NUCLEOTIDE-BINDING DOMAIN CONTAINING PROTEIN"/>
    <property type="match status" value="1"/>
</dbReference>
<feature type="region of interest" description="Disordered" evidence="1">
    <location>
        <begin position="327"/>
        <end position="352"/>
    </location>
</feature>
<feature type="region of interest" description="Disordered" evidence="1">
    <location>
        <begin position="421"/>
        <end position="442"/>
    </location>
</feature>
<feature type="region of interest" description="Disordered" evidence="1">
    <location>
        <begin position="507"/>
        <end position="549"/>
    </location>
</feature>
<evidence type="ECO:0000313" key="3">
    <source>
        <dbReference type="EMBL" id="GFR44162.1"/>
    </source>
</evidence>
<feature type="region of interest" description="Disordered" evidence="1">
    <location>
        <begin position="277"/>
        <end position="309"/>
    </location>
</feature>
<name>A0AAD3DNU1_9CHLO</name>
<dbReference type="InterPro" id="IPR000595">
    <property type="entry name" value="cNMP-bd_dom"/>
</dbReference>
<dbReference type="Proteomes" id="UP001054857">
    <property type="component" value="Unassembled WGS sequence"/>
</dbReference>
<proteinExistence type="predicted"/>
<evidence type="ECO:0000313" key="4">
    <source>
        <dbReference type="Proteomes" id="UP001054857"/>
    </source>
</evidence>
<feature type="compositionally biased region" description="Acidic residues" evidence="1">
    <location>
        <begin position="641"/>
        <end position="672"/>
    </location>
</feature>
<feature type="region of interest" description="Disordered" evidence="1">
    <location>
        <begin position="1494"/>
        <end position="1549"/>
    </location>
</feature>
<feature type="region of interest" description="Disordered" evidence="1">
    <location>
        <begin position="1095"/>
        <end position="1123"/>
    </location>
</feature>
<feature type="compositionally biased region" description="Pro residues" evidence="1">
    <location>
        <begin position="1330"/>
        <end position="1353"/>
    </location>
</feature>
<feature type="compositionally biased region" description="Gly residues" evidence="1">
    <location>
        <begin position="1281"/>
        <end position="1290"/>
    </location>
</feature>
<feature type="compositionally biased region" description="Gly residues" evidence="1">
    <location>
        <begin position="286"/>
        <end position="306"/>
    </location>
</feature>